<dbReference type="Proteomes" id="UP000499080">
    <property type="component" value="Unassembled WGS sequence"/>
</dbReference>
<dbReference type="AlphaFoldDB" id="A0A4Y2X5T7"/>
<dbReference type="EMBL" id="BGPR01071819">
    <property type="protein sequence ID" value="GBO44901.1"/>
    <property type="molecule type" value="Genomic_DNA"/>
</dbReference>
<sequence length="158" mass="17384">MTLPENTACKDFVLQFLGQAHVPVKYPESVIPSTSLHEVKDHSSNFRSLHVTESLPGSNASSGQTTSNLTGNHGTHIKNLVDEALFVVQTSAHLALSSILRRIRFSGYAAGREIEIDEFASANETRKLLMRVPENISHECKGFILHFLHHALNTVLVG</sequence>
<keyword evidence="3" id="KW-1185">Reference proteome</keyword>
<feature type="compositionally biased region" description="Polar residues" evidence="1">
    <location>
        <begin position="55"/>
        <end position="71"/>
    </location>
</feature>
<protein>
    <submittedName>
        <fullName evidence="2">Uncharacterized protein</fullName>
    </submittedName>
</protein>
<comment type="caution">
    <text evidence="2">The sequence shown here is derived from an EMBL/GenBank/DDBJ whole genome shotgun (WGS) entry which is preliminary data.</text>
</comment>
<feature type="region of interest" description="Disordered" evidence="1">
    <location>
        <begin position="52"/>
        <end position="71"/>
    </location>
</feature>
<accession>A0A4Y2X5T7</accession>
<evidence type="ECO:0000313" key="2">
    <source>
        <dbReference type="EMBL" id="GBO44901.1"/>
    </source>
</evidence>
<name>A0A4Y2X5T7_ARAVE</name>
<evidence type="ECO:0000256" key="1">
    <source>
        <dbReference type="SAM" id="MobiDB-lite"/>
    </source>
</evidence>
<reference evidence="2 3" key="1">
    <citation type="journal article" date="2019" name="Sci. Rep.">
        <title>Orb-weaving spider Araneus ventricosus genome elucidates the spidroin gene catalogue.</title>
        <authorList>
            <person name="Kono N."/>
            <person name="Nakamura H."/>
            <person name="Ohtoshi R."/>
            <person name="Moran D.A.P."/>
            <person name="Shinohara A."/>
            <person name="Yoshida Y."/>
            <person name="Fujiwara M."/>
            <person name="Mori M."/>
            <person name="Tomita M."/>
            <person name="Arakawa K."/>
        </authorList>
    </citation>
    <scope>NUCLEOTIDE SEQUENCE [LARGE SCALE GENOMIC DNA]</scope>
</reference>
<evidence type="ECO:0000313" key="3">
    <source>
        <dbReference type="Proteomes" id="UP000499080"/>
    </source>
</evidence>
<gene>
    <name evidence="2" type="ORF">AVEN_51744_1</name>
</gene>
<organism evidence="2 3">
    <name type="scientific">Araneus ventricosus</name>
    <name type="common">Orbweaver spider</name>
    <name type="synonym">Epeira ventricosa</name>
    <dbReference type="NCBI Taxonomy" id="182803"/>
    <lineage>
        <taxon>Eukaryota</taxon>
        <taxon>Metazoa</taxon>
        <taxon>Ecdysozoa</taxon>
        <taxon>Arthropoda</taxon>
        <taxon>Chelicerata</taxon>
        <taxon>Arachnida</taxon>
        <taxon>Araneae</taxon>
        <taxon>Araneomorphae</taxon>
        <taxon>Entelegynae</taxon>
        <taxon>Araneoidea</taxon>
        <taxon>Araneidae</taxon>
        <taxon>Araneus</taxon>
    </lineage>
</organism>
<proteinExistence type="predicted"/>